<dbReference type="AlphaFoldDB" id="H9XTR4"/>
<dbReference type="InterPro" id="IPR015424">
    <property type="entry name" value="PyrdxlP-dep_Trfase"/>
</dbReference>
<sequence length="412" mass="46205">MVSKNFFKRRNYEDIQFLPNRGLMMLPLATTTWDEKEYQSLQSVIDSGMFTMGKHVAQFEDEFAKFVNSKYCVMVNSGSSANLLAVAAMFYREKNALKAGDEVIVPAVSWATTYYPLHQYGLKLVFVDINKETLNLDLTQLESAITDKTRAIFAVNLLGNPIDYNELNRIIDGKEIAILEDNCESLGATFEGKQAGTFGLIGTYSSFFSHHISTMEGGLAVTNDEELYHIMLSLRAHGWTRNLPKENKVCTKSDNPFEESFRFVLPGYNLRPLDMSGALGSQQLKKLPSIIEGRRKNAKVFQTIFGKIEGISIQQEVGNSSWFGFALLVKSGKDKRNELVSALMSKGVDCRPIVAGNFARNDVVKYFNYEIVGNLNNSDEISDTGLFIGNHHYDIENELVEIANIIQSLLSN</sequence>
<evidence type="ECO:0000313" key="4">
    <source>
        <dbReference type="EMBL" id="AFH02810.1"/>
    </source>
</evidence>
<evidence type="ECO:0000256" key="3">
    <source>
        <dbReference type="RuleBase" id="RU004508"/>
    </source>
</evidence>
<dbReference type="GO" id="GO:0008483">
    <property type="term" value="F:transaminase activity"/>
    <property type="evidence" value="ECO:0007669"/>
    <property type="project" value="TreeGrafter"/>
</dbReference>
<comment type="similarity">
    <text evidence="2 3">Belongs to the DegT/DnrJ/EryC1 family.</text>
</comment>
<protein>
    <submittedName>
        <fullName evidence="4">GDP-4-keto-6-deoxy-mannose 3-deoxygenase</fullName>
    </submittedName>
</protein>
<proteinExistence type="inferred from homology"/>
<keyword evidence="1 3" id="KW-0663">Pyridoxal phosphate</keyword>
<dbReference type="GO" id="GO:0000271">
    <property type="term" value="P:polysaccharide biosynthetic process"/>
    <property type="evidence" value="ECO:0007669"/>
    <property type="project" value="TreeGrafter"/>
</dbReference>
<accession>H9XTR4</accession>
<dbReference type="PIRSF" id="PIRSF000390">
    <property type="entry name" value="PLP_StrS"/>
    <property type="match status" value="1"/>
</dbReference>
<dbReference type="Gene3D" id="3.90.1150.10">
    <property type="entry name" value="Aspartate Aminotransferase, domain 1"/>
    <property type="match status" value="1"/>
</dbReference>
<dbReference type="InterPro" id="IPR015421">
    <property type="entry name" value="PyrdxlP-dep_Trfase_major"/>
</dbReference>
<dbReference type="InterPro" id="IPR015422">
    <property type="entry name" value="PyrdxlP-dep_Trfase_small"/>
</dbReference>
<dbReference type="EMBL" id="JN097785">
    <property type="protein sequence ID" value="AFH02810.1"/>
    <property type="molecule type" value="Genomic_DNA"/>
</dbReference>
<dbReference type="SUPFAM" id="SSF53383">
    <property type="entry name" value="PLP-dependent transferases"/>
    <property type="match status" value="1"/>
</dbReference>
<dbReference type="PANTHER" id="PTHR30244:SF34">
    <property type="entry name" value="DTDP-4-AMINO-4,6-DIDEOXYGALACTOSE TRANSAMINASE"/>
    <property type="match status" value="1"/>
</dbReference>
<reference evidence="4" key="1">
    <citation type="journal article" date="2012" name="Microbiology">
        <title>Localization and molecular characterization of putative O antigen gene clusters of Providencia species.</title>
        <authorList>
            <person name="Ovchinnikova O.G."/>
            <person name="Liu B."/>
            <person name="Guo D."/>
            <person name="Kocharova N.A."/>
            <person name="Shashkov A.S."/>
            <person name="Chen M."/>
            <person name="Feng L."/>
            <person name="Rozalski A."/>
            <person name="Knirel Y.A."/>
            <person name="Wang L."/>
        </authorList>
    </citation>
    <scope>NUCLEOTIDE SEQUENCE</scope>
</reference>
<dbReference type="InterPro" id="IPR000653">
    <property type="entry name" value="DegT/StrS_aminotransferase"/>
</dbReference>
<evidence type="ECO:0000256" key="2">
    <source>
        <dbReference type="ARBA" id="ARBA00037999"/>
    </source>
</evidence>
<dbReference type="CDD" id="cd00616">
    <property type="entry name" value="AHBA_syn"/>
    <property type="match status" value="1"/>
</dbReference>
<name>H9XTR4_9GAMM</name>
<dbReference type="Pfam" id="PF01041">
    <property type="entry name" value="DegT_DnrJ_EryC1"/>
    <property type="match status" value="1"/>
</dbReference>
<dbReference type="GO" id="GO:0030170">
    <property type="term" value="F:pyridoxal phosphate binding"/>
    <property type="evidence" value="ECO:0007669"/>
    <property type="project" value="TreeGrafter"/>
</dbReference>
<organism evidence="4">
    <name type="scientific">Providencia alcalifaciens</name>
    <dbReference type="NCBI Taxonomy" id="126385"/>
    <lineage>
        <taxon>Bacteria</taxon>
        <taxon>Pseudomonadati</taxon>
        <taxon>Pseudomonadota</taxon>
        <taxon>Gammaproteobacteria</taxon>
        <taxon>Enterobacterales</taxon>
        <taxon>Morganellaceae</taxon>
        <taxon>Providencia</taxon>
    </lineage>
</organism>
<evidence type="ECO:0000256" key="1">
    <source>
        <dbReference type="ARBA" id="ARBA00022898"/>
    </source>
</evidence>
<dbReference type="PANTHER" id="PTHR30244">
    <property type="entry name" value="TRANSAMINASE"/>
    <property type="match status" value="1"/>
</dbReference>
<gene>
    <name evidence="4" type="primary">colD</name>
</gene>
<dbReference type="Gene3D" id="3.40.640.10">
    <property type="entry name" value="Type I PLP-dependent aspartate aminotransferase-like (Major domain)"/>
    <property type="match status" value="1"/>
</dbReference>